<gene>
    <name evidence="5" type="primary">recX</name>
    <name evidence="10" type="ORF">ATL40_0914</name>
</gene>
<dbReference type="Gene3D" id="1.10.10.10">
    <property type="entry name" value="Winged helix-like DNA-binding domain superfamily/Winged helix DNA-binding domain"/>
    <property type="match status" value="2"/>
</dbReference>
<feature type="domain" description="RecX first three-helical" evidence="9">
    <location>
        <begin position="100"/>
        <end position="139"/>
    </location>
</feature>
<dbReference type="Pfam" id="PF21982">
    <property type="entry name" value="RecX_HTH1"/>
    <property type="match status" value="1"/>
</dbReference>
<proteinExistence type="inferred from homology"/>
<keyword evidence="11" id="KW-1185">Reference proteome</keyword>
<feature type="region of interest" description="Disordered" evidence="6">
    <location>
        <begin position="1"/>
        <end position="98"/>
    </location>
</feature>
<feature type="domain" description="RecX second three-helical" evidence="7">
    <location>
        <begin position="146"/>
        <end position="187"/>
    </location>
</feature>
<evidence type="ECO:0000256" key="6">
    <source>
        <dbReference type="SAM" id="MobiDB-lite"/>
    </source>
</evidence>
<dbReference type="OrthoDB" id="5244465at2"/>
<evidence type="ECO:0000256" key="1">
    <source>
        <dbReference type="ARBA" id="ARBA00004496"/>
    </source>
</evidence>
<dbReference type="GO" id="GO:0005737">
    <property type="term" value="C:cytoplasm"/>
    <property type="evidence" value="ECO:0007669"/>
    <property type="project" value="UniProtKB-SubCell"/>
</dbReference>
<evidence type="ECO:0000259" key="7">
    <source>
        <dbReference type="Pfam" id="PF02631"/>
    </source>
</evidence>
<comment type="function">
    <text evidence="5">Modulates RecA activity.</text>
</comment>
<comment type="similarity">
    <text evidence="2 5">Belongs to the RecX family.</text>
</comment>
<protein>
    <recommendedName>
        <fullName evidence="3 5">Regulatory protein RecX</fullName>
    </recommendedName>
</protein>
<organism evidence="10 11">
    <name type="scientific">Serinibacter salmoneus</name>
    <dbReference type="NCBI Taxonomy" id="556530"/>
    <lineage>
        <taxon>Bacteria</taxon>
        <taxon>Bacillati</taxon>
        <taxon>Actinomycetota</taxon>
        <taxon>Actinomycetes</taxon>
        <taxon>Micrococcales</taxon>
        <taxon>Beutenbergiaceae</taxon>
        <taxon>Serinibacter</taxon>
    </lineage>
</organism>
<keyword evidence="4 5" id="KW-0963">Cytoplasm</keyword>
<dbReference type="PANTHER" id="PTHR33602:SF1">
    <property type="entry name" value="REGULATORY PROTEIN RECX FAMILY PROTEIN"/>
    <property type="match status" value="1"/>
</dbReference>
<dbReference type="Pfam" id="PF21981">
    <property type="entry name" value="RecX_HTH3"/>
    <property type="match status" value="1"/>
</dbReference>
<dbReference type="AlphaFoldDB" id="A0A2A9CY53"/>
<dbReference type="InterPro" id="IPR053925">
    <property type="entry name" value="RecX_HTH_3rd"/>
</dbReference>
<reference evidence="10 11" key="1">
    <citation type="submission" date="2017-10" db="EMBL/GenBank/DDBJ databases">
        <title>Sequencing the genomes of 1000 actinobacteria strains.</title>
        <authorList>
            <person name="Klenk H.-P."/>
        </authorList>
    </citation>
    <scope>NUCLEOTIDE SEQUENCE [LARGE SCALE GENOMIC DNA]</scope>
    <source>
        <strain evidence="10 11">DSM 21801</strain>
    </source>
</reference>
<evidence type="ECO:0000256" key="5">
    <source>
        <dbReference type="HAMAP-Rule" id="MF_01114"/>
    </source>
</evidence>
<evidence type="ECO:0000259" key="9">
    <source>
        <dbReference type="Pfam" id="PF21982"/>
    </source>
</evidence>
<evidence type="ECO:0000313" key="11">
    <source>
        <dbReference type="Proteomes" id="UP000224915"/>
    </source>
</evidence>
<feature type="domain" description="RecX third three-helical" evidence="8">
    <location>
        <begin position="194"/>
        <end position="238"/>
    </location>
</feature>
<evidence type="ECO:0000259" key="8">
    <source>
        <dbReference type="Pfam" id="PF21981"/>
    </source>
</evidence>
<dbReference type="Pfam" id="PF02631">
    <property type="entry name" value="RecX_HTH2"/>
    <property type="match status" value="1"/>
</dbReference>
<dbReference type="InterPro" id="IPR036388">
    <property type="entry name" value="WH-like_DNA-bd_sf"/>
</dbReference>
<dbReference type="PANTHER" id="PTHR33602">
    <property type="entry name" value="REGULATORY PROTEIN RECX FAMILY PROTEIN"/>
    <property type="match status" value="1"/>
</dbReference>
<accession>A0A2A9CY53</accession>
<dbReference type="GO" id="GO:0006282">
    <property type="term" value="P:regulation of DNA repair"/>
    <property type="evidence" value="ECO:0007669"/>
    <property type="project" value="UniProtKB-UniRule"/>
</dbReference>
<dbReference type="InterPro" id="IPR003783">
    <property type="entry name" value="Regulatory_RecX"/>
</dbReference>
<dbReference type="InterPro" id="IPR053926">
    <property type="entry name" value="RecX_HTH_1st"/>
</dbReference>
<comment type="subcellular location">
    <subcellularLocation>
        <location evidence="1 5">Cytoplasm</location>
    </subcellularLocation>
</comment>
<feature type="compositionally biased region" description="Basic and acidic residues" evidence="6">
    <location>
        <begin position="52"/>
        <end position="67"/>
    </location>
</feature>
<dbReference type="EMBL" id="PDJD01000001">
    <property type="protein sequence ID" value="PFG19354.1"/>
    <property type="molecule type" value="Genomic_DNA"/>
</dbReference>
<evidence type="ECO:0000256" key="4">
    <source>
        <dbReference type="ARBA" id="ARBA00022490"/>
    </source>
</evidence>
<feature type="compositionally biased region" description="Basic and acidic residues" evidence="6">
    <location>
        <begin position="12"/>
        <end position="21"/>
    </location>
</feature>
<comment type="caution">
    <text evidence="10">The sequence shown here is derived from an EMBL/GenBank/DDBJ whole genome shotgun (WGS) entry which is preliminary data.</text>
</comment>
<evidence type="ECO:0000313" key="10">
    <source>
        <dbReference type="EMBL" id="PFG19354.1"/>
    </source>
</evidence>
<evidence type="ECO:0000256" key="3">
    <source>
        <dbReference type="ARBA" id="ARBA00018111"/>
    </source>
</evidence>
<dbReference type="InterPro" id="IPR053924">
    <property type="entry name" value="RecX_HTH_2nd"/>
</dbReference>
<evidence type="ECO:0000256" key="2">
    <source>
        <dbReference type="ARBA" id="ARBA00009695"/>
    </source>
</evidence>
<name>A0A2A9CY53_9MICO</name>
<dbReference type="Proteomes" id="UP000224915">
    <property type="component" value="Unassembled WGS sequence"/>
</dbReference>
<dbReference type="HAMAP" id="MF_01114">
    <property type="entry name" value="RecX"/>
    <property type="match status" value="1"/>
</dbReference>
<sequence>MAGARRFSARGNRADDHDREIGASGPGSDDLGTDRDGADQVIADQASPGRVIADKASADETSADDRARRRTRRRGRGYAPEPPASGAAAQDAEADQEQVARTIALRQLAGMPRSRAQLAEAMARKDVPEDVTEKVLDRLEDVGLVDDAEYAAMLVRSKHADRGLGRRALAHELQRKGIDQEVAQEALASVGPEEEERVARELVRKRVRATIGLEHDKRVRRIVGMLARKGYGAGLAYRLVSEELSAEAPEAADMPLDPFD</sequence>